<evidence type="ECO:0000259" key="10">
    <source>
        <dbReference type="Pfam" id="PF02397"/>
    </source>
</evidence>
<reference evidence="11 12" key="1">
    <citation type="submission" date="2023-10" db="EMBL/GenBank/DDBJ databases">
        <title>Novel methanotroph of the genus Methylocapsa from a subarctic wetland.</title>
        <authorList>
            <person name="Belova S.E."/>
            <person name="Oshkin I.Y."/>
            <person name="Miroshnikov K."/>
            <person name="Dedysh S.N."/>
        </authorList>
    </citation>
    <scope>NUCLEOTIDE SEQUENCE [LARGE SCALE GENOMIC DNA]</scope>
    <source>
        <strain evidence="11 12">RX1</strain>
    </source>
</reference>
<dbReference type="PANTHER" id="PTHR30576">
    <property type="entry name" value="COLANIC BIOSYNTHESIS UDP-GLUCOSE LIPID CARRIER TRANSFERASE"/>
    <property type="match status" value="1"/>
</dbReference>
<proteinExistence type="inferred from homology"/>
<evidence type="ECO:0000256" key="1">
    <source>
        <dbReference type="ARBA" id="ARBA00004236"/>
    </source>
</evidence>
<dbReference type="EMBL" id="CP136862">
    <property type="protein sequence ID" value="WOJ88576.1"/>
    <property type="molecule type" value="Genomic_DNA"/>
</dbReference>
<keyword evidence="4 11" id="KW-0808">Transferase</keyword>
<accession>A0ABZ0HRM0</accession>
<feature type="transmembrane region" description="Helical" evidence="9">
    <location>
        <begin position="41"/>
        <end position="65"/>
    </location>
</feature>
<evidence type="ECO:0000256" key="2">
    <source>
        <dbReference type="ARBA" id="ARBA00006464"/>
    </source>
</evidence>
<keyword evidence="7 9" id="KW-0472">Membrane</keyword>
<evidence type="ECO:0000313" key="11">
    <source>
        <dbReference type="EMBL" id="WOJ88576.1"/>
    </source>
</evidence>
<keyword evidence="3" id="KW-1003">Cell membrane</keyword>
<evidence type="ECO:0000256" key="6">
    <source>
        <dbReference type="ARBA" id="ARBA00022989"/>
    </source>
</evidence>
<evidence type="ECO:0000256" key="7">
    <source>
        <dbReference type="ARBA" id="ARBA00023136"/>
    </source>
</evidence>
<evidence type="ECO:0000256" key="3">
    <source>
        <dbReference type="ARBA" id="ARBA00022475"/>
    </source>
</evidence>
<keyword evidence="6 9" id="KW-1133">Transmembrane helix</keyword>
<keyword evidence="5 9" id="KW-0812">Transmembrane</keyword>
<feature type="domain" description="Bacterial sugar transferase" evidence="10">
    <location>
        <begin position="39"/>
        <end position="230"/>
    </location>
</feature>
<dbReference type="InterPro" id="IPR003362">
    <property type="entry name" value="Bact_transf"/>
</dbReference>
<organism evidence="11 12">
    <name type="scientific">Methylocapsa polymorpha</name>
    <dbReference type="NCBI Taxonomy" id="3080828"/>
    <lineage>
        <taxon>Bacteria</taxon>
        <taxon>Pseudomonadati</taxon>
        <taxon>Pseudomonadota</taxon>
        <taxon>Alphaproteobacteria</taxon>
        <taxon>Hyphomicrobiales</taxon>
        <taxon>Beijerinckiaceae</taxon>
        <taxon>Methylocapsa</taxon>
    </lineage>
</organism>
<sequence>MIHFGSIQDDNVMADFISIDSQPADGRQITQYAIGGQVKRIFDYIVSLLTIVITSPLFALVALALKLTEPGPIIFRQVRVGFGGRPFICFKFRTMCVDSEYVLAALLDADPNARAEWEASRKLVNDPRITPLGRFLRQSSLDELPQLVNILRGEMSLVGPRPIVPAEMSRYGDRLELYLSARPGLTGAWQVSGRSDCGYDKRVELDANYVSNWRFPIDLSILLRTVSAVIERKGSY</sequence>
<name>A0ABZ0HRM0_9HYPH</name>
<evidence type="ECO:0000256" key="9">
    <source>
        <dbReference type="SAM" id="Phobius"/>
    </source>
</evidence>
<keyword evidence="8" id="KW-0270">Exopolysaccharide synthesis</keyword>
<protein>
    <submittedName>
        <fullName evidence="11">Sugar transferase</fullName>
    </submittedName>
</protein>
<dbReference type="Pfam" id="PF02397">
    <property type="entry name" value="Bac_transf"/>
    <property type="match status" value="1"/>
</dbReference>
<comment type="similarity">
    <text evidence="2">Belongs to the bacterial sugar transferase family.</text>
</comment>
<comment type="subcellular location">
    <subcellularLocation>
        <location evidence="1">Cell membrane</location>
    </subcellularLocation>
</comment>
<evidence type="ECO:0000256" key="8">
    <source>
        <dbReference type="ARBA" id="ARBA00023169"/>
    </source>
</evidence>
<gene>
    <name evidence="11" type="ORF">RZS28_12175</name>
</gene>
<evidence type="ECO:0000256" key="4">
    <source>
        <dbReference type="ARBA" id="ARBA00022679"/>
    </source>
</evidence>
<dbReference type="GO" id="GO:0016740">
    <property type="term" value="F:transferase activity"/>
    <property type="evidence" value="ECO:0007669"/>
    <property type="project" value="UniProtKB-KW"/>
</dbReference>
<keyword evidence="12" id="KW-1185">Reference proteome</keyword>
<dbReference type="RefSeq" id="WP_407338014.1">
    <property type="nucleotide sequence ID" value="NZ_CP136862.1"/>
</dbReference>
<evidence type="ECO:0000313" key="12">
    <source>
        <dbReference type="Proteomes" id="UP001626536"/>
    </source>
</evidence>
<dbReference type="Proteomes" id="UP001626536">
    <property type="component" value="Chromosome"/>
</dbReference>
<evidence type="ECO:0000256" key="5">
    <source>
        <dbReference type="ARBA" id="ARBA00022692"/>
    </source>
</evidence>
<dbReference type="PANTHER" id="PTHR30576:SF4">
    <property type="entry name" value="UNDECAPRENYL-PHOSPHATE GALACTOSE PHOSPHOTRANSFERASE"/>
    <property type="match status" value="1"/>
</dbReference>